<evidence type="ECO:0000313" key="1">
    <source>
        <dbReference type="EMBL" id="KYO38369.1"/>
    </source>
</evidence>
<proteinExistence type="predicted"/>
<comment type="caution">
    <text evidence="1">The sequence shown here is derived from an EMBL/GenBank/DDBJ whole genome shotgun (WGS) entry which is preliminary data.</text>
</comment>
<dbReference type="Proteomes" id="UP000050525">
    <property type="component" value="Unassembled WGS sequence"/>
</dbReference>
<accession>A0A151NNZ6</accession>
<evidence type="ECO:0000313" key="2">
    <source>
        <dbReference type="Proteomes" id="UP000050525"/>
    </source>
</evidence>
<protein>
    <submittedName>
        <fullName evidence="1">Uncharacterized protein</fullName>
    </submittedName>
</protein>
<sequence>MFTFPKSYTFPLDDISFDYSLTLEQPAEKRTVDHPSPAAGKNLLNAMGAHSWVEFPPVKSPRFFCSPVEVTEA</sequence>
<reference evidence="1 2" key="1">
    <citation type="journal article" date="2012" name="Genome Biol.">
        <title>Sequencing three crocodilian genomes to illuminate the evolution of archosaurs and amniotes.</title>
        <authorList>
            <person name="St John J.A."/>
            <person name="Braun E.L."/>
            <person name="Isberg S.R."/>
            <person name="Miles L.G."/>
            <person name="Chong A.Y."/>
            <person name="Gongora J."/>
            <person name="Dalzell P."/>
            <person name="Moran C."/>
            <person name="Bed'hom B."/>
            <person name="Abzhanov A."/>
            <person name="Burgess S.C."/>
            <person name="Cooksey A.M."/>
            <person name="Castoe T.A."/>
            <person name="Crawford N.G."/>
            <person name="Densmore L.D."/>
            <person name="Drew J.C."/>
            <person name="Edwards S.V."/>
            <person name="Faircloth B.C."/>
            <person name="Fujita M.K."/>
            <person name="Greenwold M.J."/>
            <person name="Hoffmann F.G."/>
            <person name="Howard J.M."/>
            <person name="Iguchi T."/>
            <person name="Janes D.E."/>
            <person name="Khan S.Y."/>
            <person name="Kohno S."/>
            <person name="de Koning A.J."/>
            <person name="Lance S.L."/>
            <person name="McCarthy F.M."/>
            <person name="McCormack J.E."/>
            <person name="Merchant M.E."/>
            <person name="Peterson D.G."/>
            <person name="Pollock D.D."/>
            <person name="Pourmand N."/>
            <person name="Raney B.J."/>
            <person name="Roessler K.A."/>
            <person name="Sanford J.R."/>
            <person name="Sawyer R.H."/>
            <person name="Schmidt C.J."/>
            <person name="Triplett E.W."/>
            <person name="Tuberville T.D."/>
            <person name="Venegas-Anaya M."/>
            <person name="Howard J.T."/>
            <person name="Jarvis E.D."/>
            <person name="Guillette L.J.Jr."/>
            <person name="Glenn T.C."/>
            <person name="Green R.E."/>
            <person name="Ray D.A."/>
        </authorList>
    </citation>
    <scope>NUCLEOTIDE SEQUENCE [LARGE SCALE GENOMIC DNA]</scope>
    <source>
        <strain evidence="1">KSC_2009_1</strain>
    </source>
</reference>
<name>A0A151NNZ6_ALLMI</name>
<organism evidence="1 2">
    <name type="scientific">Alligator mississippiensis</name>
    <name type="common">American alligator</name>
    <dbReference type="NCBI Taxonomy" id="8496"/>
    <lineage>
        <taxon>Eukaryota</taxon>
        <taxon>Metazoa</taxon>
        <taxon>Chordata</taxon>
        <taxon>Craniata</taxon>
        <taxon>Vertebrata</taxon>
        <taxon>Euteleostomi</taxon>
        <taxon>Archelosauria</taxon>
        <taxon>Archosauria</taxon>
        <taxon>Crocodylia</taxon>
        <taxon>Alligatoridae</taxon>
        <taxon>Alligatorinae</taxon>
        <taxon>Alligator</taxon>
    </lineage>
</organism>
<gene>
    <name evidence="1" type="ORF">Y1Q_0015622</name>
</gene>
<keyword evidence="2" id="KW-1185">Reference proteome</keyword>
<dbReference type="AlphaFoldDB" id="A0A151NNZ6"/>
<dbReference type="EMBL" id="AKHW03002524">
    <property type="protein sequence ID" value="KYO38369.1"/>
    <property type="molecule type" value="Genomic_DNA"/>
</dbReference>